<keyword evidence="2" id="KW-1185">Reference proteome</keyword>
<dbReference type="InterPro" id="IPR008914">
    <property type="entry name" value="PEBP"/>
</dbReference>
<dbReference type="STRING" id="97972.A0A2V1CX95"/>
<sequence>PRVSLVHWLAPNVTLPDNNRNNSLSITNSGPKGPGITYLQPTPPVGDIAHKYNILLFAQPPGFKIPPPWNNITTVEQRFYFNITAFMDAVGLSQPLAADYFEVQQLANSTSATGTASSTAHAMGYPTAGSAKVRRSGVGA</sequence>
<proteinExistence type="predicted"/>
<dbReference type="PANTHER" id="PTHR11362">
    <property type="entry name" value="PHOSPHATIDYLETHANOLAMINE-BINDING PROTEIN"/>
    <property type="match status" value="1"/>
</dbReference>
<dbReference type="AlphaFoldDB" id="A0A2V1CX95"/>
<dbReference type="Proteomes" id="UP000244855">
    <property type="component" value="Unassembled WGS sequence"/>
</dbReference>
<dbReference type="InterPro" id="IPR035810">
    <property type="entry name" value="PEBP_euk"/>
</dbReference>
<dbReference type="Gene3D" id="3.90.280.10">
    <property type="entry name" value="PEBP-like"/>
    <property type="match status" value="1"/>
</dbReference>
<evidence type="ECO:0000313" key="2">
    <source>
        <dbReference type="Proteomes" id="UP000244855"/>
    </source>
</evidence>
<protein>
    <recommendedName>
        <fullName evidence="3">PEBP-like protein</fullName>
    </recommendedName>
</protein>
<dbReference type="GO" id="GO:0030414">
    <property type="term" value="F:peptidase inhibitor activity"/>
    <property type="evidence" value="ECO:0007669"/>
    <property type="project" value="TreeGrafter"/>
</dbReference>
<dbReference type="GO" id="GO:0030162">
    <property type="term" value="P:regulation of proteolysis"/>
    <property type="evidence" value="ECO:0007669"/>
    <property type="project" value="TreeGrafter"/>
</dbReference>
<evidence type="ECO:0008006" key="3">
    <source>
        <dbReference type="Google" id="ProtNLM"/>
    </source>
</evidence>
<feature type="non-terminal residue" evidence="1">
    <location>
        <position position="1"/>
    </location>
</feature>
<dbReference type="EMBL" id="KZ806715">
    <property type="protein sequence ID" value="PVH90104.1"/>
    <property type="molecule type" value="Genomic_DNA"/>
</dbReference>
<organism evidence="1 2">
    <name type="scientific">Periconia macrospinosa</name>
    <dbReference type="NCBI Taxonomy" id="97972"/>
    <lineage>
        <taxon>Eukaryota</taxon>
        <taxon>Fungi</taxon>
        <taxon>Dikarya</taxon>
        <taxon>Ascomycota</taxon>
        <taxon>Pezizomycotina</taxon>
        <taxon>Dothideomycetes</taxon>
        <taxon>Pleosporomycetidae</taxon>
        <taxon>Pleosporales</taxon>
        <taxon>Massarineae</taxon>
        <taxon>Periconiaceae</taxon>
        <taxon>Periconia</taxon>
    </lineage>
</organism>
<name>A0A2V1CX95_9PLEO</name>
<accession>A0A2V1CX95</accession>
<dbReference type="GO" id="GO:0046578">
    <property type="term" value="P:regulation of Ras protein signal transduction"/>
    <property type="evidence" value="ECO:0007669"/>
    <property type="project" value="TreeGrafter"/>
</dbReference>
<gene>
    <name evidence="1" type="ORF">DM02DRAFT_685563</name>
</gene>
<evidence type="ECO:0000313" key="1">
    <source>
        <dbReference type="EMBL" id="PVH90104.1"/>
    </source>
</evidence>
<reference evidence="1 2" key="1">
    <citation type="journal article" date="2018" name="Sci. Rep.">
        <title>Comparative genomics provides insights into the lifestyle and reveals functional heterogeneity of dark septate endophytic fungi.</title>
        <authorList>
            <person name="Knapp D.G."/>
            <person name="Nemeth J.B."/>
            <person name="Barry K."/>
            <person name="Hainaut M."/>
            <person name="Henrissat B."/>
            <person name="Johnson J."/>
            <person name="Kuo A."/>
            <person name="Lim J.H.P."/>
            <person name="Lipzen A."/>
            <person name="Nolan M."/>
            <person name="Ohm R.A."/>
            <person name="Tamas L."/>
            <person name="Grigoriev I.V."/>
            <person name="Spatafora J.W."/>
            <person name="Nagy L.G."/>
            <person name="Kovacs G.M."/>
        </authorList>
    </citation>
    <scope>NUCLEOTIDE SEQUENCE [LARGE SCALE GENOMIC DNA]</scope>
    <source>
        <strain evidence="1 2">DSE2036</strain>
    </source>
</reference>
<dbReference type="Pfam" id="PF01161">
    <property type="entry name" value="PBP"/>
    <property type="match status" value="1"/>
</dbReference>
<dbReference type="GO" id="GO:0005543">
    <property type="term" value="F:phospholipid binding"/>
    <property type="evidence" value="ECO:0007669"/>
    <property type="project" value="TreeGrafter"/>
</dbReference>
<dbReference type="PANTHER" id="PTHR11362:SF148">
    <property type="entry name" value="CARBOXYPEPTIDASE Y INHIBITOR"/>
    <property type="match status" value="1"/>
</dbReference>
<dbReference type="SUPFAM" id="SSF49777">
    <property type="entry name" value="PEBP-like"/>
    <property type="match status" value="1"/>
</dbReference>
<dbReference type="OrthoDB" id="2506647at2759"/>
<dbReference type="InterPro" id="IPR036610">
    <property type="entry name" value="PEBP-like_sf"/>
</dbReference>